<evidence type="ECO:0000256" key="4">
    <source>
        <dbReference type="PROSITE-ProRule" id="PRU00470"/>
    </source>
</evidence>
<evidence type="ECO:0000256" key="3">
    <source>
        <dbReference type="ARBA" id="ARBA00022833"/>
    </source>
</evidence>
<dbReference type="InterPro" id="IPR044817">
    <property type="entry name" value="SBP-like"/>
</dbReference>
<evidence type="ECO:0000313" key="6">
    <source>
        <dbReference type="EMBL" id="THG22452.1"/>
    </source>
</evidence>
<proteinExistence type="predicted"/>
<feature type="domain" description="SBP-type" evidence="5">
    <location>
        <begin position="143"/>
        <end position="207"/>
    </location>
</feature>
<comment type="caution">
    <text evidence="6">The sequence shown here is derived from an EMBL/GenBank/DDBJ whole genome shotgun (WGS) entry which is preliminary data.</text>
</comment>
<evidence type="ECO:0000256" key="1">
    <source>
        <dbReference type="ARBA" id="ARBA00022723"/>
    </source>
</evidence>
<dbReference type="EMBL" id="SDRB02000861">
    <property type="protein sequence ID" value="THG22452.1"/>
    <property type="molecule type" value="Genomic_DNA"/>
</dbReference>
<name>A0A4S4F033_CAMSN</name>
<gene>
    <name evidence="6" type="ORF">TEA_000185</name>
</gene>
<keyword evidence="2 4" id="KW-0863">Zinc-finger</keyword>
<protein>
    <recommendedName>
        <fullName evidence="5">SBP-type domain-containing protein</fullName>
    </recommendedName>
</protein>
<reference evidence="6 7" key="1">
    <citation type="journal article" date="2018" name="Proc. Natl. Acad. Sci. U.S.A.">
        <title>Draft genome sequence of Camellia sinensis var. sinensis provides insights into the evolution of the tea genome and tea quality.</title>
        <authorList>
            <person name="Wei C."/>
            <person name="Yang H."/>
            <person name="Wang S."/>
            <person name="Zhao J."/>
            <person name="Liu C."/>
            <person name="Gao L."/>
            <person name="Xia E."/>
            <person name="Lu Y."/>
            <person name="Tai Y."/>
            <person name="She G."/>
            <person name="Sun J."/>
            <person name="Cao H."/>
            <person name="Tong W."/>
            <person name="Gao Q."/>
            <person name="Li Y."/>
            <person name="Deng W."/>
            <person name="Jiang X."/>
            <person name="Wang W."/>
            <person name="Chen Q."/>
            <person name="Zhang S."/>
            <person name="Li H."/>
            <person name="Wu J."/>
            <person name="Wang P."/>
            <person name="Li P."/>
            <person name="Shi C."/>
            <person name="Zheng F."/>
            <person name="Jian J."/>
            <person name="Huang B."/>
            <person name="Shan D."/>
            <person name="Shi M."/>
            <person name="Fang C."/>
            <person name="Yue Y."/>
            <person name="Li F."/>
            <person name="Li D."/>
            <person name="Wei S."/>
            <person name="Han B."/>
            <person name="Jiang C."/>
            <person name="Yin Y."/>
            <person name="Xia T."/>
            <person name="Zhang Z."/>
            <person name="Bennetzen J.L."/>
            <person name="Zhao S."/>
            <person name="Wan X."/>
        </authorList>
    </citation>
    <scope>NUCLEOTIDE SEQUENCE [LARGE SCALE GENOMIC DNA]</scope>
    <source>
        <strain evidence="7">cv. Shuchazao</strain>
        <tissue evidence="6">Leaf</tissue>
    </source>
</reference>
<dbReference type="STRING" id="542762.A0A4S4F033"/>
<accession>A0A4S4F033</accession>
<evidence type="ECO:0000313" key="7">
    <source>
        <dbReference type="Proteomes" id="UP000306102"/>
    </source>
</evidence>
<evidence type="ECO:0000259" key="5">
    <source>
        <dbReference type="PROSITE" id="PS51141"/>
    </source>
</evidence>
<dbReference type="Pfam" id="PF03110">
    <property type="entry name" value="SBP"/>
    <property type="match status" value="1"/>
</dbReference>
<keyword evidence="1" id="KW-0479">Metal-binding</keyword>
<dbReference type="PROSITE" id="PS51141">
    <property type="entry name" value="ZF_SBP"/>
    <property type="match status" value="1"/>
</dbReference>
<dbReference type="AlphaFoldDB" id="A0A4S4F033"/>
<keyword evidence="3" id="KW-0862">Zinc</keyword>
<keyword evidence="7" id="KW-1185">Reference proteome</keyword>
<organism evidence="6 7">
    <name type="scientific">Camellia sinensis var. sinensis</name>
    <name type="common">China tea</name>
    <dbReference type="NCBI Taxonomy" id="542762"/>
    <lineage>
        <taxon>Eukaryota</taxon>
        <taxon>Viridiplantae</taxon>
        <taxon>Streptophyta</taxon>
        <taxon>Embryophyta</taxon>
        <taxon>Tracheophyta</taxon>
        <taxon>Spermatophyta</taxon>
        <taxon>Magnoliopsida</taxon>
        <taxon>eudicotyledons</taxon>
        <taxon>Gunneridae</taxon>
        <taxon>Pentapetalae</taxon>
        <taxon>asterids</taxon>
        <taxon>Ericales</taxon>
        <taxon>Theaceae</taxon>
        <taxon>Camellia</taxon>
    </lineage>
</organism>
<sequence>MGKQNASEKISSQTGYSVLETELFRVSNSSSALSLLSAQTKNLSSHLTGIPMLSPLITPDTNAPCGINQNSEDFVASPDGFHSSGKNSMELNWQGLSVICDAGIDIDFEVEAGGIFQRSDSLKSKSCLSHEHKHTDDLIQLASHFQRVHGCSKDLSSSKSYHKRHKVCDVHSKTARVIVNSIEQRFCQQYSSCQKRVAGHNERQRKPQLDFVSVSPDGFHFSGKNSIELDLQGPSVIFDTGIDIDFEVEAGGIFQRFDSVKSKSCLSHEHGHTDDLIQLTSHFQRVKQQRN</sequence>
<dbReference type="InterPro" id="IPR036893">
    <property type="entry name" value="SBP_sf"/>
</dbReference>
<dbReference type="PANTHER" id="PTHR31251:SF160">
    <property type="entry name" value="SBP-TYPE DOMAIN-CONTAINING PROTEIN"/>
    <property type="match status" value="1"/>
</dbReference>
<dbReference type="InterPro" id="IPR004333">
    <property type="entry name" value="SBP_dom"/>
</dbReference>
<dbReference type="PANTHER" id="PTHR31251">
    <property type="entry name" value="SQUAMOSA PROMOTER-BINDING-LIKE PROTEIN 4"/>
    <property type="match status" value="1"/>
</dbReference>
<dbReference type="Proteomes" id="UP000306102">
    <property type="component" value="Unassembled WGS sequence"/>
</dbReference>
<dbReference type="GO" id="GO:0008270">
    <property type="term" value="F:zinc ion binding"/>
    <property type="evidence" value="ECO:0007669"/>
    <property type="project" value="UniProtKB-KW"/>
</dbReference>
<evidence type="ECO:0000256" key="2">
    <source>
        <dbReference type="ARBA" id="ARBA00022771"/>
    </source>
</evidence>
<dbReference type="GO" id="GO:0005634">
    <property type="term" value="C:nucleus"/>
    <property type="evidence" value="ECO:0007669"/>
    <property type="project" value="InterPro"/>
</dbReference>
<dbReference type="SUPFAM" id="SSF103612">
    <property type="entry name" value="SBT domain"/>
    <property type="match status" value="1"/>
</dbReference>
<dbReference type="GO" id="GO:0003677">
    <property type="term" value="F:DNA binding"/>
    <property type="evidence" value="ECO:0007669"/>
    <property type="project" value="InterPro"/>
</dbReference>
<dbReference type="Gene3D" id="4.10.1100.10">
    <property type="entry name" value="Transcription factor, SBP-box domain"/>
    <property type="match status" value="1"/>
</dbReference>